<sequence length="112" mass="12471">MPSSRKQKKKNPTSLESLAVSSPINRSNQLNQDNSETNEGNGDEHSPGKLMTPNSTQAPPTDEEELQRARAIRCTRHPQAINSTRQARSANDCLSMQVMWTAHQSANIRLFV</sequence>
<comment type="caution">
    <text evidence="2">The sequence shown here is derived from an EMBL/GenBank/DDBJ whole genome shotgun (WGS) entry which is preliminary data.</text>
</comment>
<dbReference type="EMBL" id="PKSM01000399">
    <property type="protein sequence ID" value="POV95791.1"/>
    <property type="molecule type" value="Genomic_DNA"/>
</dbReference>
<evidence type="ECO:0000256" key="1">
    <source>
        <dbReference type="SAM" id="MobiDB-lite"/>
    </source>
</evidence>
<feature type="compositionally biased region" description="Basic residues" evidence="1">
    <location>
        <begin position="1"/>
        <end position="11"/>
    </location>
</feature>
<reference evidence="2 3" key="1">
    <citation type="submission" date="2017-12" db="EMBL/GenBank/DDBJ databases">
        <title>Gene loss provides genomic basis for host adaptation in cereal stripe rust fungi.</title>
        <authorList>
            <person name="Xia C."/>
        </authorList>
    </citation>
    <scope>NUCLEOTIDE SEQUENCE [LARGE SCALE GENOMIC DNA]</scope>
    <source>
        <strain evidence="2 3">93TX-2</strain>
    </source>
</reference>
<dbReference type="Proteomes" id="UP000238274">
    <property type="component" value="Unassembled WGS sequence"/>
</dbReference>
<dbReference type="AlphaFoldDB" id="A0A2S4UF20"/>
<evidence type="ECO:0000313" key="2">
    <source>
        <dbReference type="EMBL" id="POV95791.1"/>
    </source>
</evidence>
<keyword evidence="3" id="KW-1185">Reference proteome</keyword>
<gene>
    <name evidence="2" type="ORF">PSHT_15468</name>
</gene>
<accession>A0A2S4UF20</accession>
<reference evidence="3" key="2">
    <citation type="journal article" date="2018" name="BMC Genomics">
        <title>Genomic insights into host adaptation between the wheat stripe rust pathogen (Puccinia striiformis f. sp. tritici) and the barley stripe rust pathogen (Puccinia striiformis f. sp. hordei).</title>
        <authorList>
            <person name="Xia C."/>
            <person name="Wang M."/>
            <person name="Yin C."/>
            <person name="Cornejo O.E."/>
            <person name="Hulbert S.H."/>
            <person name="Chen X."/>
        </authorList>
    </citation>
    <scope>NUCLEOTIDE SEQUENCE [LARGE SCALE GENOMIC DNA]</scope>
    <source>
        <strain evidence="3">93TX-2</strain>
    </source>
</reference>
<organism evidence="2 3">
    <name type="scientific">Puccinia striiformis</name>
    <dbReference type="NCBI Taxonomy" id="27350"/>
    <lineage>
        <taxon>Eukaryota</taxon>
        <taxon>Fungi</taxon>
        <taxon>Dikarya</taxon>
        <taxon>Basidiomycota</taxon>
        <taxon>Pucciniomycotina</taxon>
        <taxon>Pucciniomycetes</taxon>
        <taxon>Pucciniales</taxon>
        <taxon>Pucciniaceae</taxon>
        <taxon>Puccinia</taxon>
    </lineage>
</organism>
<dbReference type="VEuPathDB" id="FungiDB:PSHT_15468"/>
<proteinExistence type="predicted"/>
<reference evidence="3" key="3">
    <citation type="journal article" date="2018" name="Mol. Plant Microbe Interact.">
        <title>Genome sequence resources for the wheat stripe rust pathogen (Puccinia striiformis f. sp. tritici) and the barley stripe rust pathogen (Puccinia striiformis f. sp. hordei).</title>
        <authorList>
            <person name="Xia C."/>
            <person name="Wang M."/>
            <person name="Yin C."/>
            <person name="Cornejo O.E."/>
            <person name="Hulbert S.H."/>
            <person name="Chen X."/>
        </authorList>
    </citation>
    <scope>NUCLEOTIDE SEQUENCE [LARGE SCALE GENOMIC DNA]</scope>
    <source>
        <strain evidence="3">93TX-2</strain>
    </source>
</reference>
<feature type="compositionally biased region" description="Polar residues" evidence="1">
    <location>
        <begin position="12"/>
        <end position="40"/>
    </location>
</feature>
<protein>
    <submittedName>
        <fullName evidence="2">Uncharacterized protein</fullName>
    </submittedName>
</protein>
<evidence type="ECO:0000313" key="3">
    <source>
        <dbReference type="Proteomes" id="UP000238274"/>
    </source>
</evidence>
<feature type="region of interest" description="Disordered" evidence="1">
    <location>
        <begin position="1"/>
        <end position="67"/>
    </location>
</feature>
<name>A0A2S4UF20_9BASI</name>